<keyword evidence="5 7" id="KW-1133">Transmembrane helix</keyword>
<dbReference type="PANTHER" id="PTHR30465">
    <property type="entry name" value="INNER MEMBRANE ABC TRANSPORTER"/>
    <property type="match status" value="1"/>
</dbReference>
<dbReference type="InterPro" id="IPR035906">
    <property type="entry name" value="MetI-like_sf"/>
</dbReference>
<keyword evidence="2 7" id="KW-0813">Transport</keyword>
<organism evidence="9">
    <name type="scientific">Candidatus Atribacter allofermentans</name>
    <dbReference type="NCBI Taxonomy" id="1852833"/>
    <lineage>
        <taxon>Bacteria</taxon>
        <taxon>Pseudomonadati</taxon>
        <taxon>Atribacterota</taxon>
        <taxon>Atribacteria</taxon>
        <taxon>Atribacterales</taxon>
        <taxon>Atribacteraceae</taxon>
        <taxon>Atribacter</taxon>
    </lineage>
</organism>
<keyword evidence="4 7" id="KW-0812">Transmembrane</keyword>
<sequence length="193" mass="21857">MEILDGIVMVVRPIPYYIMSLLCLIFFAYLIPIFPLSGGIGVGRELSLSWETLISIIRHGALPALTLLIVGIAWQFQSMKLIIQGVRSEDYVWYMKAAGVKEKRIVFRYVIRNAMLPMITQLGLQFGTIFSGALVTEMVFAYPGVGWILYDAVMRGDYNLIMGIMCISVVAVTTSIFLLDLIYPLFDPRVRYR</sequence>
<feature type="transmembrane region" description="Helical" evidence="7">
    <location>
        <begin position="16"/>
        <end position="36"/>
    </location>
</feature>
<name>A0A1V5SP75_9BACT</name>
<keyword evidence="3" id="KW-1003">Cell membrane</keyword>
<evidence type="ECO:0000256" key="5">
    <source>
        <dbReference type="ARBA" id="ARBA00022989"/>
    </source>
</evidence>
<reference evidence="9" key="1">
    <citation type="submission" date="2017-02" db="EMBL/GenBank/DDBJ databases">
        <title>Delving into the versatile metabolic prowess of the omnipresent phylum Bacteroidetes.</title>
        <authorList>
            <person name="Nobu M.K."/>
            <person name="Mei R."/>
            <person name="Narihiro T."/>
            <person name="Kuroda K."/>
            <person name="Liu W.-T."/>
        </authorList>
    </citation>
    <scope>NUCLEOTIDE SEQUENCE</scope>
    <source>
        <strain evidence="9">ADurb.Bin276</strain>
    </source>
</reference>
<comment type="caution">
    <text evidence="9">The sequence shown here is derived from an EMBL/GenBank/DDBJ whole genome shotgun (WGS) entry which is preliminary data.</text>
</comment>
<evidence type="ECO:0000256" key="4">
    <source>
        <dbReference type="ARBA" id="ARBA00022692"/>
    </source>
</evidence>
<accession>A0A1V5SP75</accession>
<dbReference type="Gene3D" id="1.10.3720.10">
    <property type="entry name" value="MetI-like"/>
    <property type="match status" value="1"/>
</dbReference>
<dbReference type="InterPro" id="IPR000515">
    <property type="entry name" value="MetI-like"/>
</dbReference>
<dbReference type="PANTHER" id="PTHR30465:SF31">
    <property type="entry name" value="OLIGOPEPTIDE ABC TRANSPORTER, PERMEASE PROTEIN"/>
    <property type="match status" value="1"/>
</dbReference>
<feature type="transmembrane region" description="Helical" evidence="7">
    <location>
        <begin position="122"/>
        <end position="148"/>
    </location>
</feature>
<feature type="domain" description="ABC transmembrane type-1" evidence="8">
    <location>
        <begin position="1"/>
        <end position="183"/>
    </location>
</feature>
<evidence type="ECO:0000256" key="1">
    <source>
        <dbReference type="ARBA" id="ARBA00004651"/>
    </source>
</evidence>
<evidence type="ECO:0000259" key="8">
    <source>
        <dbReference type="PROSITE" id="PS50928"/>
    </source>
</evidence>
<protein>
    <submittedName>
        <fullName evidence="9">Dipeptide transport system permease protein DppB</fullName>
    </submittedName>
</protein>
<dbReference type="CDD" id="cd06261">
    <property type="entry name" value="TM_PBP2"/>
    <property type="match status" value="1"/>
</dbReference>
<evidence type="ECO:0000256" key="6">
    <source>
        <dbReference type="ARBA" id="ARBA00023136"/>
    </source>
</evidence>
<dbReference type="GO" id="GO:0005886">
    <property type="term" value="C:plasma membrane"/>
    <property type="evidence" value="ECO:0007669"/>
    <property type="project" value="UniProtKB-SubCell"/>
</dbReference>
<comment type="subcellular location">
    <subcellularLocation>
        <location evidence="1 7">Cell membrane</location>
        <topology evidence="1 7">Multi-pass membrane protein</topology>
    </subcellularLocation>
</comment>
<evidence type="ECO:0000256" key="3">
    <source>
        <dbReference type="ARBA" id="ARBA00022475"/>
    </source>
</evidence>
<gene>
    <name evidence="9" type="primary">dppB_3</name>
    <name evidence="9" type="ORF">BWY41_01594</name>
</gene>
<dbReference type="SUPFAM" id="SSF161098">
    <property type="entry name" value="MetI-like"/>
    <property type="match status" value="1"/>
</dbReference>
<evidence type="ECO:0000256" key="7">
    <source>
        <dbReference type="RuleBase" id="RU363032"/>
    </source>
</evidence>
<feature type="transmembrane region" description="Helical" evidence="7">
    <location>
        <begin position="160"/>
        <end position="183"/>
    </location>
</feature>
<dbReference type="PROSITE" id="PS50928">
    <property type="entry name" value="ABC_TM1"/>
    <property type="match status" value="1"/>
</dbReference>
<dbReference type="Pfam" id="PF00528">
    <property type="entry name" value="BPD_transp_1"/>
    <property type="match status" value="1"/>
</dbReference>
<dbReference type="AlphaFoldDB" id="A0A1V5SP75"/>
<proteinExistence type="inferred from homology"/>
<evidence type="ECO:0000313" key="9">
    <source>
        <dbReference type="EMBL" id="OQA55762.1"/>
    </source>
</evidence>
<comment type="similarity">
    <text evidence="7">Belongs to the binding-protein-dependent transport system permease family.</text>
</comment>
<evidence type="ECO:0000256" key="2">
    <source>
        <dbReference type="ARBA" id="ARBA00022448"/>
    </source>
</evidence>
<dbReference type="Proteomes" id="UP000485569">
    <property type="component" value="Unassembled WGS sequence"/>
</dbReference>
<dbReference type="GO" id="GO:0055085">
    <property type="term" value="P:transmembrane transport"/>
    <property type="evidence" value="ECO:0007669"/>
    <property type="project" value="InterPro"/>
</dbReference>
<dbReference type="EMBL" id="MWBQ01000142">
    <property type="protein sequence ID" value="OQA55762.1"/>
    <property type="molecule type" value="Genomic_DNA"/>
</dbReference>
<keyword evidence="6 7" id="KW-0472">Membrane</keyword>
<feature type="transmembrane region" description="Helical" evidence="7">
    <location>
        <begin position="56"/>
        <end position="74"/>
    </location>
</feature>